<evidence type="ECO:0000313" key="1">
    <source>
        <dbReference type="EMBL" id="KAK1732256.1"/>
    </source>
</evidence>
<gene>
    <name evidence="1" type="ORF">QTG54_017031</name>
</gene>
<dbReference type="AlphaFoldDB" id="A0AAD8XRW7"/>
<organism evidence="1 2">
    <name type="scientific">Skeletonema marinoi</name>
    <dbReference type="NCBI Taxonomy" id="267567"/>
    <lineage>
        <taxon>Eukaryota</taxon>
        <taxon>Sar</taxon>
        <taxon>Stramenopiles</taxon>
        <taxon>Ochrophyta</taxon>
        <taxon>Bacillariophyta</taxon>
        <taxon>Coscinodiscophyceae</taxon>
        <taxon>Thalassiosirophycidae</taxon>
        <taxon>Thalassiosirales</taxon>
        <taxon>Skeletonemataceae</taxon>
        <taxon>Skeletonema</taxon>
        <taxon>Skeletonema marinoi-dohrnii complex</taxon>
    </lineage>
</organism>
<reference evidence="1" key="1">
    <citation type="submission" date="2023-06" db="EMBL/GenBank/DDBJ databases">
        <title>Survivors Of The Sea: Transcriptome response of Skeletonema marinoi to long-term dormancy.</title>
        <authorList>
            <person name="Pinder M.I.M."/>
            <person name="Kourtchenko O."/>
            <person name="Robertson E.K."/>
            <person name="Larsson T."/>
            <person name="Maumus F."/>
            <person name="Osuna-Cruz C.M."/>
            <person name="Vancaester E."/>
            <person name="Stenow R."/>
            <person name="Vandepoele K."/>
            <person name="Ploug H."/>
            <person name="Bruchert V."/>
            <person name="Godhe A."/>
            <person name="Topel M."/>
        </authorList>
    </citation>
    <scope>NUCLEOTIDE SEQUENCE</scope>
    <source>
        <strain evidence="1">R05AC</strain>
    </source>
</reference>
<keyword evidence="2" id="KW-1185">Reference proteome</keyword>
<accession>A0AAD8XRW7</accession>
<protein>
    <submittedName>
        <fullName evidence="1">Uncharacterized protein</fullName>
    </submittedName>
</protein>
<name>A0AAD8XRW7_9STRA</name>
<proteinExistence type="predicted"/>
<dbReference type="Proteomes" id="UP001224775">
    <property type="component" value="Unassembled WGS sequence"/>
</dbReference>
<evidence type="ECO:0000313" key="2">
    <source>
        <dbReference type="Proteomes" id="UP001224775"/>
    </source>
</evidence>
<sequence>MKPALLLPSYAPHTKILSNSKGDGGKSTETIAGKIVNLVPWTIESVSSLWNVVTSTASSME</sequence>
<dbReference type="EMBL" id="JATAAI010000077">
    <property type="protein sequence ID" value="KAK1732256.1"/>
    <property type="molecule type" value="Genomic_DNA"/>
</dbReference>
<comment type="caution">
    <text evidence="1">The sequence shown here is derived from an EMBL/GenBank/DDBJ whole genome shotgun (WGS) entry which is preliminary data.</text>
</comment>